<dbReference type="AlphaFoldDB" id="A0A9J5ZUS7"/>
<accession>A0A9J5ZUS7</accession>
<protein>
    <submittedName>
        <fullName evidence="1">Uncharacterized protein</fullName>
    </submittedName>
</protein>
<dbReference type="EMBL" id="JACXVP010000003">
    <property type="protein sequence ID" value="KAG5616001.1"/>
    <property type="molecule type" value="Genomic_DNA"/>
</dbReference>
<dbReference type="OrthoDB" id="1830354at2759"/>
<dbReference type="Proteomes" id="UP000824120">
    <property type="component" value="Chromosome 3"/>
</dbReference>
<keyword evidence="2" id="KW-1185">Reference proteome</keyword>
<evidence type="ECO:0000313" key="1">
    <source>
        <dbReference type="EMBL" id="KAG5616001.1"/>
    </source>
</evidence>
<sequence length="257" mass="29677">MKPVSKQRIHGYLNPNIQEKAEYLMEGRGILLNNPLFSGSVLTSRKSHIREDGWKAPTKSRPGLIKAKIEVRPIRRSNLEPSRFVTTKSIMEGFGQRATLKYFTLVPVLKDVTSGVDFGRKDFVYFLQIAYVRTSKKKGAFRRKQSAYQLVPRKWPSECGKRCITITISFRWARGEVLFASEPNNVRRRIWYTLSWNRDRAKAAYLSTSPKRGTHIRETSMGEEAPPSLLRRLIPTFTFSWVKAGRKPLWSKDSIQP</sequence>
<name>A0A9J5ZUS7_SOLCO</name>
<proteinExistence type="predicted"/>
<reference evidence="1 2" key="1">
    <citation type="submission" date="2020-09" db="EMBL/GenBank/DDBJ databases">
        <title>De no assembly of potato wild relative species, Solanum commersonii.</title>
        <authorList>
            <person name="Cho K."/>
        </authorList>
    </citation>
    <scope>NUCLEOTIDE SEQUENCE [LARGE SCALE GENOMIC DNA]</scope>
    <source>
        <strain evidence="1">LZ3.2</strain>
        <tissue evidence="1">Leaf</tissue>
    </source>
</reference>
<evidence type="ECO:0000313" key="2">
    <source>
        <dbReference type="Proteomes" id="UP000824120"/>
    </source>
</evidence>
<gene>
    <name evidence="1" type="ORF">H5410_015825</name>
</gene>
<organism evidence="1 2">
    <name type="scientific">Solanum commersonii</name>
    <name type="common">Commerson's wild potato</name>
    <name type="synonym">Commerson's nightshade</name>
    <dbReference type="NCBI Taxonomy" id="4109"/>
    <lineage>
        <taxon>Eukaryota</taxon>
        <taxon>Viridiplantae</taxon>
        <taxon>Streptophyta</taxon>
        <taxon>Embryophyta</taxon>
        <taxon>Tracheophyta</taxon>
        <taxon>Spermatophyta</taxon>
        <taxon>Magnoliopsida</taxon>
        <taxon>eudicotyledons</taxon>
        <taxon>Gunneridae</taxon>
        <taxon>Pentapetalae</taxon>
        <taxon>asterids</taxon>
        <taxon>lamiids</taxon>
        <taxon>Solanales</taxon>
        <taxon>Solanaceae</taxon>
        <taxon>Solanoideae</taxon>
        <taxon>Solaneae</taxon>
        <taxon>Solanum</taxon>
    </lineage>
</organism>
<comment type="caution">
    <text evidence="1">The sequence shown here is derived from an EMBL/GenBank/DDBJ whole genome shotgun (WGS) entry which is preliminary data.</text>
</comment>